<organism evidence="18 19">
    <name type="scientific">Perilla frutescens var. hirtella</name>
    <name type="common">Perilla citriodora</name>
    <name type="synonym">Perilla setoyensis</name>
    <dbReference type="NCBI Taxonomy" id="608512"/>
    <lineage>
        <taxon>Eukaryota</taxon>
        <taxon>Viridiplantae</taxon>
        <taxon>Streptophyta</taxon>
        <taxon>Embryophyta</taxon>
        <taxon>Tracheophyta</taxon>
        <taxon>Spermatophyta</taxon>
        <taxon>Magnoliopsida</taxon>
        <taxon>eudicotyledons</taxon>
        <taxon>Gunneridae</taxon>
        <taxon>Pentapetalae</taxon>
        <taxon>asterids</taxon>
        <taxon>lamiids</taxon>
        <taxon>Lamiales</taxon>
        <taxon>Lamiaceae</taxon>
        <taxon>Nepetoideae</taxon>
        <taxon>Elsholtzieae</taxon>
        <taxon>Perilla</taxon>
    </lineage>
</organism>
<evidence type="ECO:0000256" key="14">
    <source>
        <dbReference type="PIRSR" id="PIRSR028937-2"/>
    </source>
</evidence>
<evidence type="ECO:0000259" key="17">
    <source>
        <dbReference type="Pfam" id="PF05199"/>
    </source>
</evidence>
<comment type="catalytic activity">
    <reaction evidence="1 12">
        <text>a long-chain primary fatty alcohol + O2 = a long-chain fatty aldehyde + H2O2</text>
        <dbReference type="Rhea" id="RHEA:22756"/>
        <dbReference type="ChEBI" id="CHEBI:15379"/>
        <dbReference type="ChEBI" id="CHEBI:16240"/>
        <dbReference type="ChEBI" id="CHEBI:17176"/>
        <dbReference type="ChEBI" id="CHEBI:77396"/>
        <dbReference type="EC" id="1.1.3.20"/>
    </reaction>
</comment>
<keyword evidence="19" id="KW-1185">Reference proteome</keyword>
<keyword evidence="6" id="KW-0285">Flavoprotein</keyword>
<keyword evidence="7 15" id="KW-0812">Transmembrane</keyword>
<evidence type="ECO:0000313" key="19">
    <source>
        <dbReference type="Proteomes" id="UP001190926"/>
    </source>
</evidence>
<comment type="function">
    <text evidence="2 12">Long-chain fatty alcohol oxidase involved in the omega-oxidation pathway of lipid degradation.</text>
</comment>
<protein>
    <recommendedName>
        <fullName evidence="5 12">Long-chain-alcohol oxidase</fullName>
        <ecNumber evidence="5 12">1.1.3.20</ecNumber>
    </recommendedName>
</protein>
<evidence type="ECO:0000256" key="1">
    <source>
        <dbReference type="ARBA" id="ARBA00000920"/>
    </source>
</evidence>
<evidence type="ECO:0000256" key="3">
    <source>
        <dbReference type="ARBA" id="ARBA00004370"/>
    </source>
</evidence>
<evidence type="ECO:0000256" key="8">
    <source>
        <dbReference type="ARBA" id="ARBA00022827"/>
    </source>
</evidence>
<dbReference type="SUPFAM" id="SSF51905">
    <property type="entry name" value="FAD/NAD(P)-binding domain"/>
    <property type="match status" value="1"/>
</dbReference>
<evidence type="ECO:0000256" key="11">
    <source>
        <dbReference type="ARBA" id="ARBA00023136"/>
    </source>
</evidence>
<feature type="domain" description="Glucose-methanol-choline oxidoreductase N-terminal" evidence="16">
    <location>
        <begin position="220"/>
        <end position="441"/>
    </location>
</feature>
<dbReference type="PIRSF" id="PIRSF028937">
    <property type="entry name" value="Lg_Ch_AO"/>
    <property type="match status" value="1"/>
</dbReference>
<evidence type="ECO:0000256" key="15">
    <source>
        <dbReference type="SAM" id="Phobius"/>
    </source>
</evidence>
<keyword evidence="10 12" id="KW-0560">Oxidoreductase</keyword>
<dbReference type="Proteomes" id="UP001190926">
    <property type="component" value="Unassembled WGS sequence"/>
</dbReference>
<dbReference type="Pfam" id="PF05199">
    <property type="entry name" value="GMC_oxred_C"/>
    <property type="match status" value="1"/>
</dbReference>
<dbReference type="GO" id="GO:0016020">
    <property type="term" value="C:membrane"/>
    <property type="evidence" value="ECO:0007669"/>
    <property type="project" value="UniProtKB-SubCell"/>
</dbReference>
<evidence type="ECO:0000256" key="13">
    <source>
        <dbReference type="PIRSR" id="PIRSR028937-1"/>
    </source>
</evidence>
<dbReference type="InterPro" id="IPR036188">
    <property type="entry name" value="FAD/NAD-bd_sf"/>
</dbReference>
<dbReference type="EC" id="1.1.3.20" evidence="5 12"/>
<comment type="similarity">
    <text evidence="4 12">Belongs to the GMC oxidoreductase family.</text>
</comment>
<feature type="binding site" evidence="14">
    <location>
        <begin position="173"/>
        <end position="188"/>
    </location>
    <ligand>
        <name>FAD</name>
        <dbReference type="ChEBI" id="CHEBI:57692"/>
    </ligand>
</feature>
<gene>
    <name evidence="18" type="ORF">C2S53_002580</name>
</gene>
<dbReference type="Gene3D" id="3.50.50.60">
    <property type="entry name" value="FAD/NAD(P)-binding domain"/>
    <property type="match status" value="2"/>
</dbReference>
<evidence type="ECO:0000313" key="18">
    <source>
        <dbReference type="EMBL" id="KAH6820422.1"/>
    </source>
</evidence>
<evidence type="ECO:0000259" key="16">
    <source>
        <dbReference type="Pfam" id="PF00732"/>
    </source>
</evidence>
<evidence type="ECO:0000256" key="4">
    <source>
        <dbReference type="ARBA" id="ARBA00010790"/>
    </source>
</evidence>
<evidence type="ECO:0000256" key="10">
    <source>
        <dbReference type="ARBA" id="ARBA00023002"/>
    </source>
</evidence>
<feature type="domain" description="Glucose-methanol-choline oxidoreductase C-terminal" evidence="17">
    <location>
        <begin position="533"/>
        <end position="661"/>
    </location>
</feature>
<feature type="transmembrane region" description="Helical" evidence="15">
    <location>
        <begin position="26"/>
        <end position="46"/>
    </location>
</feature>
<keyword evidence="11 12" id="KW-0472">Membrane</keyword>
<dbReference type="EMBL" id="SDAM02003674">
    <property type="protein sequence ID" value="KAH6820422.1"/>
    <property type="molecule type" value="Genomic_DNA"/>
</dbReference>
<name>A0AAD4NZH5_PERFH</name>
<evidence type="ECO:0000256" key="5">
    <source>
        <dbReference type="ARBA" id="ARBA00013125"/>
    </source>
</evidence>
<evidence type="ECO:0000256" key="12">
    <source>
        <dbReference type="PIRNR" id="PIRNR028937"/>
    </source>
</evidence>
<dbReference type="InterPro" id="IPR012400">
    <property type="entry name" value="Long_Oxdase"/>
</dbReference>
<dbReference type="GO" id="GO:0046577">
    <property type="term" value="F:long-chain-alcohol oxidase activity"/>
    <property type="evidence" value="ECO:0007669"/>
    <property type="project" value="UniProtKB-EC"/>
</dbReference>
<evidence type="ECO:0000256" key="7">
    <source>
        <dbReference type="ARBA" id="ARBA00022692"/>
    </source>
</evidence>
<evidence type="ECO:0000256" key="2">
    <source>
        <dbReference type="ARBA" id="ARBA00003842"/>
    </source>
</evidence>
<dbReference type="PANTHER" id="PTHR46056:SF4">
    <property type="entry name" value="LONG-CHAIN-ALCOHOL OXIDASE FAO4A"/>
    <property type="match status" value="1"/>
</dbReference>
<reference evidence="18 19" key="1">
    <citation type="journal article" date="2021" name="Nat. Commun.">
        <title>Incipient diploidization of the medicinal plant Perilla within 10,000 years.</title>
        <authorList>
            <person name="Zhang Y."/>
            <person name="Shen Q."/>
            <person name="Leng L."/>
            <person name="Zhang D."/>
            <person name="Chen S."/>
            <person name="Shi Y."/>
            <person name="Ning Z."/>
            <person name="Chen S."/>
        </authorList>
    </citation>
    <scope>NUCLEOTIDE SEQUENCE [LARGE SCALE GENOMIC DNA]</scope>
    <source>
        <strain evidence="19">cv. PC099</strain>
    </source>
</reference>
<dbReference type="AlphaFoldDB" id="A0AAD4NZH5"/>
<accession>A0AAD4NZH5</accession>
<sequence length="678" mass="74889">MAGTPQKLGVLMGEKIEHPKIYLSKIAVWLLSTWVGTFIMCGRKSLSRKFPYFQRFSRVSSDKRRQILISWSQSTLFLFKLFYTAIKIFTLLTFFSQVNEKEENISWKAIGYSRPKVNNEEKSSEKLEQFEDEPLSSGVIELSRCRDEAVRKLQKIGIPVSTSTEKASLVIKCDVVVVGSGAGGGVVAGVVAKAGYKVVVLEKGKYVSRNKLSLVEGETMDEMYHQHGVSATQNMDILLLAGSTVGGGTTINWSASIPTPPHVIREWSEEHKLEFFDTKLYHKALDVVCERMGVQSDFDKEGFNNMILRKGCEKLSYPVQNIPRNAPSDHYCGWCSLGCRDGKKKGVTETWLLDLVESGNGAILPQCKATKVIVQTAAGGKKRGAAGGVAFTFEHGTETETGIVEARVTVVACGAICTPPLLTRSGLKNPNIGKNLHLHPVVLGWGYFPEGEGSWPEAERRSYQGGIMTAMSNDVEEETIIQTPSLHPGMFSALMPWVSGRDIKRRLLKYSRTAHIFALARDRGSGVVRSESDVSYKMEESDREKLRKGMERVLRILAAAGAEEIGSQEREGRVLRVKEASEEELERFVKEESRRVLEKVLSSPICSAHQMGSCRMGVHPKHSAVTPKGETWEVEGLYVADSSVFPTALGVNPMVTIQAIAYCTAQSILQALHSNSSI</sequence>
<dbReference type="InterPro" id="IPR000172">
    <property type="entry name" value="GMC_OxRdtase_N"/>
</dbReference>
<comment type="caution">
    <text evidence="18">The sequence shown here is derived from an EMBL/GenBank/DDBJ whole genome shotgun (WGS) entry which is preliminary data.</text>
</comment>
<dbReference type="InterPro" id="IPR007867">
    <property type="entry name" value="GMC_OxRtase_C"/>
</dbReference>
<keyword evidence="9 15" id="KW-1133">Transmembrane helix</keyword>
<dbReference type="PANTHER" id="PTHR46056">
    <property type="entry name" value="LONG-CHAIN-ALCOHOL OXIDASE"/>
    <property type="match status" value="1"/>
</dbReference>
<dbReference type="GO" id="GO:0050660">
    <property type="term" value="F:flavin adenine dinucleotide binding"/>
    <property type="evidence" value="ECO:0007669"/>
    <property type="project" value="InterPro"/>
</dbReference>
<comment type="subcellular location">
    <subcellularLocation>
        <location evidence="3 12">Membrane</location>
    </subcellularLocation>
</comment>
<proteinExistence type="inferred from homology"/>
<dbReference type="Pfam" id="PF00732">
    <property type="entry name" value="GMC_oxred_N"/>
    <property type="match status" value="1"/>
</dbReference>
<keyword evidence="8 14" id="KW-0274">FAD</keyword>
<feature type="active site" description="Proton acceptor" evidence="13">
    <location>
        <position position="609"/>
    </location>
</feature>
<evidence type="ECO:0000256" key="9">
    <source>
        <dbReference type="ARBA" id="ARBA00022989"/>
    </source>
</evidence>
<evidence type="ECO:0000256" key="6">
    <source>
        <dbReference type="ARBA" id="ARBA00022630"/>
    </source>
</evidence>